<dbReference type="PRINTS" id="PR00032">
    <property type="entry name" value="HTHARAC"/>
</dbReference>
<dbReference type="Proteomes" id="UP000295008">
    <property type="component" value="Unassembled WGS sequence"/>
</dbReference>
<dbReference type="InterPro" id="IPR020449">
    <property type="entry name" value="Tscrpt_reg_AraC-type_HTH"/>
</dbReference>
<reference evidence="7 8" key="1">
    <citation type="submission" date="2019-03" db="EMBL/GenBank/DDBJ databases">
        <title>Genomic Encyclopedia of Type Strains, Phase IV (KMG-IV): sequencing the most valuable type-strain genomes for metagenomic binning, comparative biology and taxonomic classification.</title>
        <authorList>
            <person name="Goeker M."/>
        </authorList>
    </citation>
    <scope>NUCLEOTIDE SEQUENCE [LARGE SCALE GENOMIC DNA]</scope>
    <source>
        <strain evidence="7 8">LX-B</strain>
    </source>
</reference>
<name>A0A4R1R7K6_HYDET</name>
<keyword evidence="1" id="KW-0805">Transcription regulation</keyword>
<keyword evidence="4" id="KW-0597">Phosphoprotein</keyword>
<dbReference type="GO" id="GO:0003700">
    <property type="term" value="F:DNA-binding transcription factor activity"/>
    <property type="evidence" value="ECO:0007669"/>
    <property type="project" value="InterPro"/>
</dbReference>
<feature type="modified residue" description="4-aspartylphosphate" evidence="4">
    <location>
        <position position="56"/>
    </location>
</feature>
<feature type="domain" description="Response regulatory" evidence="6">
    <location>
        <begin position="4"/>
        <end position="121"/>
    </location>
</feature>
<dbReference type="GO" id="GO:0043565">
    <property type="term" value="F:sequence-specific DNA binding"/>
    <property type="evidence" value="ECO:0007669"/>
    <property type="project" value="InterPro"/>
</dbReference>
<dbReference type="SMART" id="SM00342">
    <property type="entry name" value="HTH_ARAC"/>
    <property type="match status" value="1"/>
</dbReference>
<dbReference type="GO" id="GO:0000160">
    <property type="term" value="P:phosphorelay signal transduction system"/>
    <property type="evidence" value="ECO:0007669"/>
    <property type="project" value="InterPro"/>
</dbReference>
<keyword evidence="2" id="KW-0238">DNA-binding</keyword>
<evidence type="ECO:0000313" key="8">
    <source>
        <dbReference type="Proteomes" id="UP000295008"/>
    </source>
</evidence>
<keyword evidence="3" id="KW-0804">Transcription</keyword>
<evidence type="ECO:0000313" key="7">
    <source>
        <dbReference type="EMBL" id="TCL61500.1"/>
    </source>
</evidence>
<dbReference type="PROSITE" id="PS50110">
    <property type="entry name" value="RESPONSE_REGULATORY"/>
    <property type="match status" value="1"/>
</dbReference>
<dbReference type="Gene3D" id="1.10.10.60">
    <property type="entry name" value="Homeodomain-like"/>
    <property type="match status" value="2"/>
</dbReference>
<dbReference type="SUPFAM" id="SSF46689">
    <property type="entry name" value="Homeodomain-like"/>
    <property type="match status" value="2"/>
</dbReference>
<dbReference type="PANTHER" id="PTHR43280:SF28">
    <property type="entry name" value="HTH-TYPE TRANSCRIPTIONAL ACTIVATOR RHAS"/>
    <property type="match status" value="1"/>
</dbReference>
<dbReference type="Pfam" id="PF00072">
    <property type="entry name" value="Response_reg"/>
    <property type="match status" value="1"/>
</dbReference>
<organism evidence="7 8">
    <name type="scientific">Hydrogenispora ethanolica</name>
    <dbReference type="NCBI Taxonomy" id="1082276"/>
    <lineage>
        <taxon>Bacteria</taxon>
        <taxon>Bacillati</taxon>
        <taxon>Bacillota</taxon>
        <taxon>Hydrogenispora</taxon>
    </lineage>
</organism>
<dbReference type="InterPro" id="IPR018060">
    <property type="entry name" value="HTH_AraC"/>
</dbReference>
<proteinExistence type="predicted"/>
<evidence type="ECO:0000259" key="5">
    <source>
        <dbReference type="PROSITE" id="PS01124"/>
    </source>
</evidence>
<dbReference type="AlphaFoldDB" id="A0A4R1R7K6"/>
<evidence type="ECO:0000256" key="1">
    <source>
        <dbReference type="ARBA" id="ARBA00023015"/>
    </source>
</evidence>
<dbReference type="CDD" id="cd17536">
    <property type="entry name" value="REC_YesN-like"/>
    <property type="match status" value="1"/>
</dbReference>
<dbReference type="Pfam" id="PF12833">
    <property type="entry name" value="HTH_18"/>
    <property type="match status" value="1"/>
</dbReference>
<dbReference type="Pfam" id="PF17853">
    <property type="entry name" value="GGDEF_2"/>
    <property type="match status" value="1"/>
</dbReference>
<feature type="domain" description="HTH araC/xylS-type" evidence="5">
    <location>
        <begin position="434"/>
        <end position="532"/>
    </location>
</feature>
<comment type="caution">
    <text evidence="7">The sequence shown here is derived from an EMBL/GenBank/DDBJ whole genome shotgun (WGS) entry which is preliminary data.</text>
</comment>
<dbReference type="Gene3D" id="3.40.50.2300">
    <property type="match status" value="1"/>
</dbReference>
<gene>
    <name evidence="7" type="ORF">EDC14_10335</name>
</gene>
<dbReference type="RefSeq" id="WP_132016201.1">
    <property type="nucleotide sequence ID" value="NZ_SLUN01000033.1"/>
</dbReference>
<keyword evidence="8" id="KW-1185">Reference proteome</keyword>
<dbReference type="EMBL" id="SLUN01000033">
    <property type="protein sequence ID" value="TCL61500.1"/>
    <property type="molecule type" value="Genomic_DNA"/>
</dbReference>
<protein>
    <submittedName>
        <fullName evidence="7">YesN/AraC family two-component response regulator</fullName>
    </submittedName>
</protein>
<dbReference type="InterPro" id="IPR011006">
    <property type="entry name" value="CheY-like_superfamily"/>
</dbReference>
<dbReference type="SUPFAM" id="SSF52172">
    <property type="entry name" value="CheY-like"/>
    <property type="match status" value="1"/>
</dbReference>
<accession>A0A4R1R7K6</accession>
<dbReference type="InterPro" id="IPR041522">
    <property type="entry name" value="CdaR_GGDEF"/>
</dbReference>
<dbReference type="PANTHER" id="PTHR43280">
    <property type="entry name" value="ARAC-FAMILY TRANSCRIPTIONAL REGULATOR"/>
    <property type="match status" value="1"/>
</dbReference>
<evidence type="ECO:0000256" key="4">
    <source>
        <dbReference type="PROSITE-ProRule" id="PRU00169"/>
    </source>
</evidence>
<dbReference type="PROSITE" id="PS01124">
    <property type="entry name" value="HTH_ARAC_FAMILY_2"/>
    <property type="match status" value="1"/>
</dbReference>
<dbReference type="OrthoDB" id="342399at2"/>
<dbReference type="InterPro" id="IPR009057">
    <property type="entry name" value="Homeodomain-like_sf"/>
</dbReference>
<dbReference type="SMART" id="SM00448">
    <property type="entry name" value="REC"/>
    <property type="match status" value="1"/>
</dbReference>
<evidence type="ECO:0000259" key="6">
    <source>
        <dbReference type="PROSITE" id="PS50110"/>
    </source>
</evidence>
<dbReference type="InterPro" id="IPR001789">
    <property type="entry name" value="Sig_transdc_resp-reg_receiver"/>
</dbReference>
<sequence>MTLKILLADDEPKVLRGMEMVIQRAGEDWEITGRARDGAGALQLIAQDRPDVVITDIKMPVMDGLELIERAKLVAPELQFIILSGYPDFQYAQQALKLGTVDYILKPPAYQDLLNSLKTVAAGKLGREAQKREEAELDALKRAAAQSRRERIFQELVYNPEPRILDDLTPDSREGGLFFAPFILCFIQLDNVTLAGLPAEEFETNLQKLTLFREAVRKAMDARNGCVLDLHNGGYCCLLPATDHDPAALQSQVGALHAELSAQLAESLTIGMSEPHEQPDQFRAAYKECLVIMRNKFFFPKNSLIRFGEMNPMAGPDSYPLELEAEFLEAMHLGDGDRSSLILQQMIQKFRQIADRDSTKFKNLVAEFIVTVSGNLAENGAAALPRETANSEMIGKITASDNIDDLQALLSEYTKSIAAHFCAANKPGCRRIINHIITYIKNHYFNDISLRQIAADFFMNESYLSDLFKRETGVSFTNFLTEFRVEQAKALLRQLDLKTYEIAEMVGYKDVKYFNKVFKKHTGMTPNEYRERMV</sequence>
<evidence type="ECO:0000256" key="3">
    <source>
        <dbReference type="ARBA" id="ARBA00023163"/>
    </source>
</evidence>
<evidence type="ECO:0000256" key="2">
    <source>
        <dbReference type="ARBA" id="ARBA00023125"/>
    </source>
</evidence>